<keyword evidence="1" id="KW-1133">Transmembrane helix</keyword>
<accession>B4IJ23</accession>
<gene>
    <name evidence="2" type="primary">Dsec\GM16447</name>
    <name evidence="2" type="ORF">Dsec_GM16447</name>
</gene>
<keyword evidence="3" id="KW-1185">Reference proteome</keyword>
<proteinExistence type="predicted"/>
<name>B4IJ23_DROSE</name>
<dbReference type="EMBL" id="CH480846">
    <property type="protein sequence ID" value="EDW50976.1"/>
    <property type="molecule type" value="Genomic_DNA"/>
</dbReference>
<keyword evidence="1" id="KW-0472">Membrane</keyword>
<dbReference type="OMA" id="FEEWIGT"/>
<sequence length="101" mass="11394">MASETPITTITSCGQKRQILTEIEQIIPYIITTRTISEERSIRCSEDAKEEPFQLAGSVLVAFAVVVYCSYLNMYRHRKSFRRKPPTSHSAEWIAASGALL</sequence>
<dbReference type="AlphaFoldDB" id="B4IJ23"/>
<organism evidence="3">
    <name type="scientific">Drosophila sechellia</name>
    <name type="common">Fruit fly</name>
    <dbReference type="NCBI Taxonomy" id="7238"/>
    <lineage>
        <taxon>Eukaryota</taxon>
        <taxon>Metazoa</taxon>
        <taxon>Ecdysozoa</taxon>
        <taxon>Arthropoda</taxon>
        <taxon>Hexapoda</taxon>
        <taxon>Insecta</taxon>
        <taxon>Pterygota</taxon>
        <taxon>Neoptera</taxon>
        <taxon>Endopterygota</taxon>
        <taxon>Diptera</taxon>
        <taxon>Brachycera</taxon>
        <taxon>Muscomorpha</taxon>
        <taxon>Ephydroidea</taxon>
        <taxon>Drosophilidae</taxon>
        <taxon>Drosophila</taxon>
        <taxon>Sophophora</taxon>
    </lineage>
</organism>
<protein>
    <submittedName>
        <fullName evidence="2">GM16447</fullName>
    </submittedName>
</protein>
<feature type="transmembrane region" description="Helical" evidence="1">
    <location>
        <begin position="55"/>
        <end position="74"/>
    </location>
</feature>
<reference evidence="2 3" key="1">
    <citation type="journal article" date="2007" name="Nature">
        <title>Evolution of genes and genomes on the Drosophila phylogeny.</title>
        <authorList>
            <consortium name="Drosophila 12 Genomes Consortium"/>
            <person name="Clark A.G."/>
            <person name="Eisen M.B."/>
            <person name="Smith D.R."/>
            <person name="Bergman C.M."/>
            <person name="Oliver B."/>
            <person name="Markow T.A."/>
            <person name="Kaufman T.C."/>
            <person name="Kellis M."/>
            <person name="Gelbart W."/>
            <person name="Iyer V.N."/>
            <person name="Pollard D.A."/>
            <person name="Sackton T.B."/>
            <person name="Larracuente A.M."/>
            <person name="Singh N.D."/>
            <person name="Abad J.P."/>
            <person name="Abt D.N."/>
            <person name="Adryan B."/>
            <person name="Aguade M."/>
            <person name="Akashi H."/>
            <person name="Anderson W.W."/>
            <person name="Aquadro C.F."/>
            <person name="Ardell D.H."/>
            <person name="Arguello R."/>
            <person name="Artieri C.G."/>
            <person name="Barbash D.A."/>
            <person name="Barker D."/>
            <person name="Barsanti P."/>
            <person name="Batterham P."/>
            <person name="Batzoglou S."/>
            <person name="Begun D."/>
            <person name="Bhutkar A."/>
            <person name="Blanco E."/>
            <person name="Bosak S.A."/>
            <person name="Bradley R.K."/>
            <person name="Brand A.D."/>
            <person name="Brent M.R."/>
            <person name="Brooks A.N."/>
            <person name="Brown R.H."/>
            <person name="Butlin R.K."/>
            <person name="Caggese C."/>
            <person name="Calvi B.R."/>
            <person name="Bernardo de Carvalho A."/>
            <person name="Caspi A."/>
            <person name="Castrezana S."/>
            <person name="Celniker S.E."/>
            <person name="Chang J.L."/>
            <person name="Chapple C."/>
            <person name="Chatterji S."/>
            <person name="Chinwalla A."/>
            <person name="Civetta A."/>
            <person name="Clifton S.W."/>
            <person name="Comeron J.M."/>
            <person name="Costello J.C."/>
            <person name="Coyne J.A."/>
            <person name="Daub J."/>
            <person name="David R.G."/>
            <person name="Delcher A.L."/>
            <person name="Delehaunty K."/>
            <person name="Do C.B."/>
            <person name="Ebling H."/>
            <person name="Edwards K."/>
            <person name="Eickbush T."/>
            <person name="Evans J.D."/>
            <person name="Filipski A."/>
            <person name="Findeiss S."/>
            <person name="Freyhult E."/>
            <person name="Fulton L."/>
            <person name="Fulton R."/>
            <person name="Garcia A.C."/>
            <person name="Gardiner A."/>
            <person name="Garfield D.A."/>
            <person name="Garvin B.E."/>
            <person name="Gibson G."/>
            <person name="Gilbert D."/>
            <person name="Gnerre S."/>
            <person name="Godfrey J."/>
            <person name="Good R."/>
            <person name="Gotea V."/>
            <person name="Gravely B."/>
            <person name="Greenberg A.J."/>
            <person name="Griffiths-Jones S."/>
            <person name="Gross S."/>
            <person name="Guigo R."/>
            <person name="Gustafson E.A."/>
            <person name="Haerty W."/>
            <person name="Hahn M.W."/>
            <person name="Halligan D.L."/>
            <person name="Halpern A.L."/>
            <person name="Halter G.M."/>
            <person name="Han M.V."/>
            <person name="Heger A."/>
            <person name="Hillier L."/>
            <person name="Hinrichs A.S."/>
            <person name="Holmes I."/>
            <person name="Hoskins R.A."/>
            <person name="Hubisz M.J."/>
            <person name="Hultmark D."/>
            <person name="Huntley M.A."/>
            <person name="Jaffe D.B."/>
            <person name="Jagadeeshan S."/>
            <person name="Jeck W.R."/>
            <person name="Johnson J."/>
            <person name="Jones C.D."/>
            <person name="Jordan W.C."/>
            <person name="Karpen G.H."/>
            <person name="Kataoka E."/>
            <person name="Keightley P.D."/>
            <person name="Kheradpour P."/>
            <person name="Kirkness E.F."/>
            <person name="Koerich L.B."/>
            <person name="Kristiansen K."/>
            <person name="Kudrna D."/>
            <person name="Kulathinal R.J."/>
            <person name="Kumar S."/>
            <person name="Kwok R."/>
            <person name="Lander E."/>
            <person name="Langley C.H."/>
            <person name="Lapoint R."/>
            <person name="Lazzaro B.P."/>
            <person name="Lee S.J."/>
            <person name="Levesque L."/>
            <person name="Li R."/>
            <person name="Lin C.F."/>
            <person name="Lin M.F."/>
            <person name="Lindblad-Toh K."/>
            <person name="Llopart A."/>
            <person name="Long M."/>
            <person name="Low L."/>
            <person name="Lozovsky E."/>
            <person name="Lu J."/>
            <person name="Luo M."/>
            <person name="Machado C.A."/>
            <person name="Makalowski W."/>
            <person name="Marzo M."/>
            <person name="Matsuda M."/>
            <person name="Matzkin L."/>
            <person name="McAllister B."/>
            <person name="McBride C.S."/>
            <person name="McKernan B."/>
            <person name="McKernan K."/>
            <person name="Mendez-Lago M."/>
            <person name="Minx P."/>
            <person name="Mollenhauer M.U."/>
            <person name="Montooth K."/>
            <person name="Mount S.M."/>
            <person name="Mu X."/>
            <person name="Myers E."/>
            <person name="Negre B."/>
            <person name="Newfeld S."/>
            <person name="Nielsen R."/>
            <person name="Noor M.A."/>
            <person name="O'Grady P."/>
            <person name="Pachter L."/>
            <person name="Papaceit M."/>
            <person name="Parisi M.J."/>
            <person name="Parisi M."/>
            <person name="Parts L."/>
            <person name="Pedersen J.S."/>
            <person name="Pesole G."/>
            <person name="Phillippy A.M."/>
            <person name="Ponting C.P."/>
            <person name="Pop M."/>
            <person name="Porcelli D."/>
            <person name="Powell J.R."/>
            <person name="Prohaska S."/>
            <person name="Pruitt K."/>
            <person name="Puig M."/>
            <person name="Quesneville H."/>
            <person name="Ram K.R."/>
            <person name="Rand D."/>
            <person name="Rasmussen M.D."/>
            <person name="Reed L.K."/>
            <person name="Reenan R."/>
            <person name="Reily A."/>
            <person name="Remington K.A."/>
            <person name="Rieger T.T."/>
            <person name="Ritchie M.G."/>
            <person name="Robin C."/>
            <person name="Rogers Y.H."/>
            <person name="Rohde C."/>
            <person name="Rozas J."/>
            <person name="Rubenfield M.J."/>
            <person name="Ruiz A."/>
            <person name="Russo S."/>
            <person name="Salzberg S.L."/>
            <person name="Sanchez-Gracia A."/>
            <person name="Saranga D.J."/>
            <person name="Sato H."/>
            <person name="Schaeffer S.W."/>
            <person name="Schatz M.C."/>
            <person name="Schlenke T."/>
            <person name="Schwartz R."/>
            <person name="Segarra C."/>
            <person name="Singh R.S."/>
            <person name="Sirot L."/>
            <person name="Sirota M."/>
            <person name="Sisneros N.B."/>
            <person name="Smith C.D."/>
            <person name="Smith T.F."/>
            <person name="Spieth J."/>
            <person name="Stage D.E."/>
            <person name="Stark A."/>
            <person name="Stephan W."/>
            <person name="Strausberg R.L."/>
            <person name="Strempel S."/>
            <person name="Sturgill D."/>
            <person name="Sutton G."/>
            <person name="Sutton G.G."/>
            <person name="Tao W."/>
            <person name="Teichmann S."/>
            <person name="Tobari Y.N."/>
            <person name="Tomimura Y."/>
            <person name="Tsolas J.M."/>
            <person name="Valente V.L."/>
            <person name="Venter E."/>
            <person name="Venter J.C."/>
            <person name="Vicario S."/>
            <person name="Vieira F.G."/>
            <person name="Vilella A.J."/>
            <person name="Villasante A."/>
            <person name="Walenz B."/>
            <person name="Wang J."/>
            <person name="Wasserman M."/>
            <person name="Watts T."/>
            <person name="Wilson D."/>
            <person name="Wilson R.K."/>
            <person name="Wing R.A."/>
            <person name="Wolfner M.F."/>
            <person name="Wong A."/>
            <person name="Wong G.K."/>
            <person name="Wu C.I."/>
            <person name="Wu G."/>
            <person name="Yamamoto D."/>
            <person name="Yang H.P."/>
            <person name="Yang S.P."/>
            <person name="Yorke J.A."/>
            <person name="Yoshida K."/>
            <person name="Zdobnov E."/>
            <person name="Zhang P."/>
            <person name="Zhang Y."/>
            <person name="Zimin A.V."/>
            <person name="Baldwin J."/>
            <person name="Abdouelleil A."/>
            <person name="Abdulkadir J."/>
            <person name="Abebe A."/>
            <person name="Abera B."/>
            <person name="Abreu J."/>
            <person name="Acer S.C."/>
            <person name="Aftuck L."/>
            <person name="Alexander A."/>
            <person name="An P."/>
            <person name="Anderson E."/>
            <person name="Anderson S."/>
            <person name="Arachi H."/>
            <person name="Azer M."/>
            <person name="Bachantsang P."/>
            <person name="Barry A."/>
            <person name="Bayul T."/>
            <person name="Berlin A."/>
            <person name="Bessette D."/>
            <person name="Bloom T."/>
            <person name="Blye J."/>
            <person name="Boguslavskiy L."/>
            <person name="Bonnet C."/>
            <person name="Boukhgalter B."/>
            <person name="Bourzgui I."/>
            <person name="Brown A."/>
            <person name="Cahill P."/>
            <person name="Channer S."/>
            <person name="Cheshatsang Y."/>
            <person name="Chuda L."/>
            <person name="Citroen M."/>
            <person name="Collymore A."/>
            <person name="Cooke P."/>
            <person name="Costello M."/>
            <person name="D'Aco K."/>
            <person name="Daza R."/>
            <person name="De Haan G."/>
            <person name="DeGray S."/>
            <person name="DeMaso C."/>
            <person name="Dhargay N."/>
            <person name="Dooley K."/>
            <person name="Dooley E."/>
            <person name="Doricent M."/>
            <person name="Dorje P."/>
            <person name="Dorjee K."/>
            <person name="Dupes A."/>
            <person name="Elong R."/>
            <person name="Falk J."/>
            <person name="Farina A."/>
            <person name="Faro S."/>
            <person name="Ferguson D."/>
            <person name="Fisher S."/>
            <person name="Foley C.D."/>
            <person name="Franke A."/>
            <person name="Friedrich D."/>
            <person name="Gadbois L."/>
            <person name="Gearin G."/>
            <person name="Gearin C.R."/>
            <person name="Giannoukos G."/>
            <person name="Goode T."/>
            <person name="Graham J."/>
            <person name="Grandbois E."/>
            <person name="Grewal S."/>
            <person name="Gyaltsen K."/>
            <person name="Hafez N."/>
            <person name="Hagos B."/>
            <person name="Hall J."/>
            <person name="Henson C."/>
            <person name="Hollinger A."/>
            <person name="Honan T."/>
            <person name="Huard M.D."/>
            <person name="Hughes L."/>
            <person name="Hurhula B."/>
            <person name="Husby M.E."/>
            <person name="Kamat A."/>
            <person name="Kanga B."/>
            <person name="Kashin S."/>
            <person name="Khazanovich D."/>
            <person name="Kisner P."/>
            <person name="Lance K."/>
            <person name="Lara M."/>
            <person name="Lee W."/>
            <person name="Lennon N."/>
            <person name="Letendre F."/>
            <person name="LeVine R."/>
            <person name="Lipovsky A."/>
            <person name="Liu X."/>
            <person name="Liu J."/>
            <person name="Liu S."/>
            <person name="Lokyitsang T."/>
            <person name="Lokyitsang Y."/>
            <person name="Lubonja R."/>
            <person name="Lui A."/>
            <person name="MacDonald P."/>
            <person name="Magnisalis V."/>
            <person name="Maru K."/>
            <person name="Matthews C."/>
            <person name="McCusker W."/>
            <person name="McDonough S."/>
            <person name="Mehta T."/>
            <person name="Meldrim J."/>
            <person name="Meneus L."/>
            <person name="Mihai O."/>
            <person name="Mihalev A."/>
            <person name="Mihova T."/>
            <person name="Mittelman R."/>
            <person name="Mlenga V."/>
            <person name="Montmayeur A."/>
            <person name="Mulrain L."/>
            <person name="Navidi A."/>
            <person name="Naylor J."/>
            <person name="Negash T."/>
            <person name="Nguyen T."/>
            <person name="Nguyen N."/>
            <person name="Nicol R."/>
            <person name="Norbu C."/>
            <person name="Norbu N."/>
            <person name="Novod N."/>
            <person name="O'Neill B."/>
            <person name="Osman S."/>
            <person name="Markiewicz E."/>
            <person name="Oyono O.L."/>
            <person name="Patti C."/>
            <person name="Phunkhang P."/>
            <person name="Pierre F."/>
            <person name="Priest M."/>
            <person name="Raghuraman S."/>
            <person name="Rege F."/>
            <person name="Reyes R."/>
            <person name="Rise C."/>
            <person name="Rogov P."/>
            <person name="Ross K."/>
            <person name="Ryan E."/>
            <person name="Settipalli S."/>
            <person name="Shea T."/>
            <person name="Sherpa N."/>
            <person name="Shi L."/>
            <person name="Shih D."/>
            <person name="Sparrow T."/>
            <person name="Spaulding J."/>
            <person name="Stalker J."/>
            <person name="Stange-Thomann N."/>
            <person name="Stavropoulos S."/>
            <person name="Stone C."/>
            <person name="Strader C."/>
            <person name="Tesfaye S."/>
            <person name="Thomson T."/>
            <person name="Thoulutsang Y."/>
            <person name="Thoulutsang D."/>
            <person name="Topham K."/>
            <person name="Topping I."/>
            <person name="Tsamla T."/>
            <person name="Vassiliev H."/>
            <person name="Vo A."/>
            <person name="Wangchuk T."/>
            <person name="Wangdi T."/>
            <person name="Weiand M."/>
            <person name="Wilkinson J."/>
            <person name="Wilson A."/>
            <person name="Yadav S."/>
            <person name="Young G."/>
            <person name="Yu Q."/>
            <person name="Zembek L."/>
            <person name="Zhong D."/>
            <person name="Zimmer A."/>
            <person name="Zwirko Z."/>
            <person name="Jaffe D.B."/>
            <person name="Alvarez P."/>
            <person name="Brockman W."/>
            <person name="Butler J."/>
            <person name="Chin C."/>
            <person name="Gnerre S."/>
            <person name="Grabherr M."/>
            <person name="Kleber M."/>
            <person name="Mauceli E."/>
            <person name="MacCallum I."/>
        </authorList>
    </citation>
    <scope>NUCLEOTIDE SEQUENCE [LARGE SCALE GENOMIC DNA]</scope>
    <source>
        <strain evidence="3">Rob3c / Tucson 14021-0248.25</strain>
    </source>
</reference>
<evidence type="ECO:0000256" key="1">
    <source>
        <dbReference type="SAM" id="Phobius"/>
    </source>
</evidence>
<evidence type="ECO:0000313" key="2">
    <source>
        <dbReference type="EMBL" id="EDW50976.1"/>
    </source>
</evidence>
<keyword evidence="1" id="KW-0812">Transmembrane</keyword>
<evidence type="ECO:0000313" key="3">
    <source>
        <dbReference type="Proteomes" id="UP000001292"/>
    </source>
</evidence>
<dbReference type="Proteomes" id="UP000001292">
    <property type="component" value="Unassembled WGS sequence"/>
</dbReference>
<dbReference type="PhylomeDB" id="B4IJ23"/>
<dbReference type="HOGENOM" id="CLU_2515002_0_0_1"/>